<reference evidence="2 3" key="1">
    <citation type="submission" date="2019-03" db="EMBL/GenBank/DDBJ databases">
        <title>Novel species of Flavobacterium.</title>
        <authorList>
            <person name="Liu Q."/>
            <person name="Xin Y.-H."/>
        </authorList>
    </citation>
    <scope>NUCLEOTIDE SEQUENCE [LARGE SCALE GENOMIC DNA]</scope>
    <source>
        <strain evidence="2 3">LB2P22</strain>
    </source>
</reference>
<keyword evidence="1" id="KW-0732">Signal</keyword>
<evidence type="ECO:0000256" key="1">
    <source>
        <dbReference type="SAM" id="SignalP"/>
    </source>
</evidence>
<dbReference type="EMBL" id="SMLH01000004">
    <property type="protein sequence ID" value="TDE29399.1"/>
    <property type="molecule type" value="Genomic_DNA"/>
</dbReference>
<keyword evidence="3" id="KW-1185">Reference proteome</keyword>
<dbReference type="Proteomes" id="UP000294685">
    <property type="component" value="Unassembled WGS sequence"/>
</dbReference>
<proteinExistence type="predicted"/>
<evidence type="ECO:0000313" key="2">
    <source>
        <dbReference type="EMBL" id="TDE29399.1"/>
    </source>
</evidence>
<dbReference type="RefSeq" id="WP_132071019.1">
    <property type="nucleotide sequence ID" value="NZ_SMLH01000004.1"/>
</dbReference>
<feature type="chain" id="PRO_5046131674" evidence="1">
    <location>
        <begin position="20"/>
        <end position="88"/>
    </location>
</feature>
<comment type="caution">
    <text evidence="2">The sequence shown here is derived from an EMBL/GenBank/DDBJ whole genome shotgun (WGS) entry which is preliminary data.</text>
</comment>
<gene>
    <name evidence="2" type="ORF">E0I61_09580</name>
</gene>
<organism evidence="2 3">
    <name type="scientific">Flavobacterium ranwuense</name>
    <dbReference type="NCBI Taxonomy" id="2541725"/>
    <lineage>
        <taxon>Bacteria</taxon>
        <taxon>Pseudomonadati</taxon>
        <taxon>Bacteroidota</taxon>
        <taxon>Flavobacteriia</taxon>
        <taxon>Flavobacteriales</taxon>
        <taxon>Flavobacteriaceae</taxon>
        <taxon>Flavobacterium</taxon>
    </lineage>
</organism>
<protein>
    <submittedName>
        <fullName evidence="2">Uncharacterized protein</fullName>
    </submittedName>
</protein>
<name>A0ABY2DRJ4_9FLAO</name>
<sequence>MKITILRAFVLPMAAFALASAGAVSTNTSDESKANVLMTAYIHDPAVNSCKPVQVDCSIGSGPTCLSGSFTAFGQGPQNSCNVQLHRN</sequence>
<evidence type="ECO:0000313" key="3">
    <source>
        <dbReference type="Proteomes" id="UP000294685"/>
    </source>
</evidence>
<feature type="signal peptide" evidence="1">
    <location>
        <begin position="1"/>
        <end position="19"/>
    </location>
</feature>
<accession>A0ABY2DRJ4</accession>